<dbReference type="GO" id="GO:0015423">
    <property type="term" value="F:ABC-type maltose transporter activity"/>
    <property type="evidence" value="ECO:0007669"/>
    <property type="project" value="TreeGrafter"/>
</dbReference>
<dbReference type="Pfam" id="PF00528">
    <property type="entry name" value="BPD_transp_1"/>
    <property type="match status" value="1"/>
</dbReference>
<comment type="subcellular location">
    <subcellularLocation>
        <location evidence="1 9">Cell membrane</location>
        <topology evidence="1 9">Multi-pass membrane protein</topology>
    </subcellularLocation>
</comment>
<dbReference type="EMBL" id="CP034593">
    <property type="protein sequence ID" value="AZQ78266.1"/>
    <property type="molecule type" value="Genomic_DNA"/>
</dbReference>
<evidence type="ECO:0000256" key="5">
    <source>
        <dbReference type="ARBA" id="ARBA00022597"/>
    </source>
</evidence>
<feature type="transmembrane region" description="Helical" evidence="9">
    <location>
        <begin position="120"/>
        <end position="141"/>
    </location>
</feature>
<dbReference type="KEGG" id="flh:EJ997_11875"/>
<dbReference type="PROSITE" id="PS50928">
    <property type="entry name" value="ABC_TM1"/>
    <property type="match status" value="1"/>
</dbReference>
<name>A0A3Q9G8U4_9ACTO</name>
<feature type="transmembrane region" description="Helical" evidence="9">
    <location>
        <begin position="234"/>
        <end position="259"/>
    </location>
</feature>
<evidence type="ECO:0000256" key="3">
    <source>
        <dbReference type="ARBA" id="ARBA00022448"/>
    </source>
</evidence>
<feature type="transmembrane region" description="Helical" evidence="9">
    <location>
        <begin position="294"/>
        <end position="313"/>
    </location>
</feature>
<evidence type="ECO:0000256" key="9">
    <source>
        <dbReference type="RuleBase" id="RU363032"/>
    </source>
</evidence>
<dbReference type="CDD" id="cd06261">
    <property type="entry name" value="TM_PBP2"/>
    <property type="match status" value="1"/>
</dbReference>
<dbReference type="Proteomes" id="UP000280344">
    <property type="component" value="Chromosome"/>
</dbReference>
<dbReference type="InterPro" id="IPR050901">
    <property type="entry name" value="BP-dep_ABC_trans_perm"/>
</dbReference>
<evidence type="ECO:0000256" key="8">
    <source>
        <dbReference type="ARBA" id="ARBA00023136"/>
    </source>
</evidence>
<dbReference type="OrthoDB" id="9794684at2"/>
<feature type="transmembrane region" description="Helical" evidence="9">
    <location>
        <begin position="60"/>
        <end position="81"/>
    </location>
</feature>
<reference evidence="11 12" key="1">
    <citation type="submission" date="2018-12" db="EMBL/GenBank/DDBJ databases">
        <title>Complete genome sequence of Flaviflexus sp. H23T48.</title>
        <authorList>
            <person name="Bae J.-W."/>
            <person name="Lee J.-Y."/>
        </authorList>
    </citation>
    <scope>NUCLEOTIDE SEQUENCE [LARGE SCALE GENOMIC DNA]</scope>
    <source>
        <strain evidence="11 12">H23T48</strain>
    </source>
</reference>
<keyword evidence="3 9" id="KW-0813">Transport</keyword>
<evidence type="ECO:0000256" key="7">
    <source>
        <dbReference type="ARBA" id="ARBA00022989"/>
    </source>
</evidence>
<accession>A0A3Q9G8U4</accession>
<dbReference type="InterPro" id="IPR000515">
    <property type="entry name" value="MetI-like"/>
</dbReference>
<sequence>MDIYEDAPEAKAYGATTTTADPASSKTPQTARTEAGKLALAQQNKMPAGKWFRELGFRHIVGVIAVLYSAFPIIYILSAALNPNIKTTLTGANSMFSDVSVENFTELSDTMFWTWLGNTLIIGVATAIGTVLMGAASAYAFSRYRFQGRKMTLMSLMVIQMFPQLLTFVAIFLLLNTLGDVIPALGIDSKIALIAVYWGGALGANTFLMYGFFNSIPIELDEAAKIDGASHTQIYWTIIMPLVIPILAVVGLLSFISAFNDFILSRTILTSQENWTLAVGMNLWVGGNEKNWDWFAAGSIIAALPILLLFLFLQKYIVSGLTGGAVKG</sequence>
<evidence type="ECO:0000256" key="1">
    <source>
        <dbReference type="ARBA" id="ARBA00004651"/>
    </source>
</evidence>
<evidence type="ECO:0000256" key="6">
    <source>
        <dbReference type="ARBA" id="ARBA00022692"/>
    </source>
</evidence>
<keyword evidence="7 9" id="KW-1133">Transmembrane helix</keyword>
<proteinExistence type="inferred from homology"/>
<evidence type="ECO:0000256" key="2">
    <source>
        <dbReference type="ARBA" id="ARBA00009047"/>
    </source>
</evidence>
<keyword evidence="6 9" id="KW-0812">Transmembrane</keyword>
<gene>
    <name evidence="11" type="ORF">EJ997_11875</name>
</gene>
<keyword evidence="12" id="KW-1185">Reference proteome</keyword>
<dbReference type="PANTHER" id="PTHR32243">
    <property type="entry name" value="MALTOSE TRANSPORT SYSTEM PERMEASE-RELATED"/>
    <property type="match status" value="1"/>
</dbReference>
<evidence type="ECO:0000259" key="10">
    <source>
        <dbReference type="PROSITE" id="PS50928"/>
    </source>
</evidence>
<dbReference type="Gene3D" id="1.10.3720.10">
    <property type="entry name" value="MetI-like"/>
    <property type="match status" value="1"/>
</dbReference>
<dbReference type="GO" id="GO:0042956">
    <property type="term" value="P:maltodextrin transmembrane transport"/>
    <property type="evidence" value="ECO:0007669"/>
    <property type="project" value="TreeGrafter"/>
</dbReference>
<evidence type="ECO:0000256" key="4">
    <source>
        <dbReference type="ARBA" id="ARBA00022475"/>
    </source>
</evidence>
<keyword evidence="5" id="KW-0762">Sugar transport</keyword>
<protein>
    <submittedName>
        <fullName evidence="11">Sugar ABC transporter permease</fullName>
    </submittedName>
</protein>
<evidence type="ECO:0000313" key="11">
    <source>
        <dbReference type="EMBL" id="AZQ78266.1"/>
    </source>
</evidence>
<evidence type="ECO:0000313" key="12">
    <source>
        <dbReference type="Proteomes" id="UP000280344"/>
    </source>
</evidence>
<dbReference type="InterPro" id="IPR035906">
    <property type="entry name" value="MetI-like_sf"/>
</dbReference>
<feature type="transmembrane region" description="Helical" evidence="9">
    <location>
        <begin position="153"/>
        <end position="175"/>
    </location>
</feature>
<keyword evidence="8 9" id="KW-0472">Membrane</keyword>
<keyword evidence="4" id="KW-1003">Cell membrane</keyword>
<feature type="transmembrane region" description="Helical" evidence="9">
    <location>
        <begin position="195"/>
        <end position="213"/>
    </location>
</feature>
<feature type="domain" description="ABC transmembrane type-1" evidence="10">
    <location>
        <begin position="116"/>
        <end position="313"/>
    </location>
</feature>
<comment type="similarity">
    <text evidence="2">Belongs to the binding-protein-dependent transport system permease family. MalFG subfamily.</text>
</comment>
<dbReference type="PANTHER" id="PTHR32243:SF50">
    <property type="entry name" value="MALTOSE_MALTODEXTRIN TRANSPORT SYSTEM PERMEASE PROTEIN MALG"/>
    <property type="match status" value="1"/>
</dbReference>
<dbReference type="SUPFAM" id="SSF161098">
    <property type="entry name" value="MetI-like"/>
    <property type="match status" value="1"/>
</dbReference>
<dbReference type="GO" id="GO:0005886">
    <property type="term" value="C:plasma membrane"/>
    <property type="evidence" value="ECO:0007669"/>
    <property type="project" value="UniProtKB-SubCell"/>
</dbReference>
<organism evidence="11 12">
    <name type="scientific">Flaviflexus ciconiae</name>
    <dbReference type="NCBI Taxonomy" id="2496867"/>
    <lineage>
        <taxon>Bacteria</taxon>
        <taxon>Bacillati</taxon>
        <taxon>Actinomycetota</taxon>
        <taxon>Actinomycetes</taxon>
        <taxon>Actinomycetales</taxon>
        <taxon>Actinomycetaceae</taxon>
        <taxon>Flaviflexus</taxon>
    </lineage>
</organism>
<dbReference type="AlphaFoldDB" id="A0A3Q9G8U4"/>